<evidence type="ECO:0000256" key="2">
    <source>
        <dbReference type="ARBA" id="ARBA00022540"/>
    </source>
</evidence>
<dbReference type="Pfam" id="PF12152">
    <property type="entry name" value="eIF_4G1"/>
    <property type="match status" value="1"/>
</dbReference>
<keyword evidence="2" id="KW-0396">Initiation factor</keyword>
<evidence type="ECO:0000256" key="4">
    <source>
        <dbReference type="SAM" id="MobiDB-lite"/>
    </source>
</evidence>
<evidence type="ECO:0000259" key="5">
    <source>
        <dbReference type="PROSITE" id="PS51366"/>
    </source>
</evidence>
<feature type="compositionally biased region" description="Polar residues" evidence="4">
    <location>
        <begin position="518"/>
        <end position="531"/>
    </location>
</feature>
<evidence type="ECO:0000313" key="6">
    <source>
        <dbReference type="EMBL" id="KAK9703523.1"/>
    </source>
</evidence>
<dbReference type="InterPro" id="IPR036211">
    <property type="entry name" value="eIF4G_eIF4E-bd_sf"/>
</dbReference>
<keyword evidence="3" id="KW-0648">Protein biosynthesis</keyword>
<comment type="similarity">
    <text evidence="1">Belongs to the eukaryotic initiation factor 4G family.</text>
</comment>
<comment type="caution">
    <text evidence="6">The sequence shown here is derived from an EMBL/GenBank/DDBJ whole genome shotgun (WGS) entry which is preliminary data.</text>
</comment>
<dbReference type="SUPFAM" id="SSF101489">
    <property type="entry name" value="Eukaryotic initiation factor 4f subunit eIF4g, eIF4e-binding domain"/>
    <property type="match status" value="1"/>
</dbReference>
<feature type="region of interest" description="Disordered" evidence="4">
    <location>
        <begin position="564"/>
        <end position="636"/>
    </location>
</feature>
<dbReference type="PROSITE" id="PS51366">
    <property type="entry name" value="MI"/>
    <property type="match status" value="1"/>
</dbReference>
<proteinExistence type="inferred from homology"/>
<dbReference type="EMBL" id="JASJQH010007630">
    <property type="protein sequence ID" value="KAK9703523.1"/>
    <property type="molecule type" value="Genomic_DNA"/>
</dbReference>
<sequence length="831" mass="92312">MNHVSYPPNIQAPSSVRETGKLQYDRSFLLQFWEVCKEKPVSMPSLESLGIEENTERKPSSIGRRAGTTGGTGRGGFKGPNIFPNDMGSFKHTPRNNEERFPGPNMHRHNVGGFGRGMGPRTASGGMPPPGMGMGMGNIGSNHNMNVNMGSRGDSRNSRSGRGDKRKHERPQIGGPTISLDEVAPLENSENRWVPVSIKHSNSKEDVDKRTDIVRKLKALLNKLTLEKFDGISEKITEYGNLSTQENDGKTLQTVIQITFEKATDEPNFVSIYASLCRRMMDKLSPDVKDENVKNKDGKYIIGGALFRKYLLSRCQEEFEKGWKVTSQLDSAAEGTEALLSDEYYVAAKAKRRGLGLIMFIGELFKLGMLTERIMHECIKRLLSNVQSPEEEETESLCKLMTTVGKQLDRKEAKAYMDTYFARVKEMSVNHKLSSRIRFMLLDIIELRAHNWIPRREASGPKTISQIHEDALKEKEETAEMLRKTTSSGGRGYGSNHHQLSRTGSERRDKRPGGSSHDGWNTVGNNISNSSRKVDLSGFGNFTRSKAGTQVSLGPGGGVFGVLGGGSKGWKSSDSKGKEETTKPKHHGNSMNMFSALMSSERPKKSNDVIKETPTQERKPSNPLPEATSVPSTKSKLSKDELDAKVKAMVEEYFSVRDVKEVKLCIRDLGDAEYHEHVISEFFFETFDKKLDQIKQTSGLFKILAAEGIIEKKAFIDGIIAVTTELEDISIDVPQAFNYMGVMMAGTPLELQDLSRVLEPLTKSSARISPASKVGAAYLKQLRDDQGEKKLATEYNKSKLDLKKFLSATTQSDEDLATYLDSNGLTFLTQA</sequence>
<dbReference type="SUPFAM" id="SSF48371">
    <property type="entry name" value="ARM repeat"/>
    <property type="match status" value="2"/>
</dbReference>
<feature type="region of interest" description="Disordered" evidence="4">
    <location>
        <begin position="473"/>
        <end position="531"/>
    </location>
</feature>
<organism evidence="6 7">
    <name type="scientific">Basidiobolus ranarum</name>
    <dbReference type="NCBI Taxonomy" id="34480"/>
    <lineage>
        <taxon>Eukaryota</taxon>
        <taxon>Fungi</taxon>
        <taxon>Fungi incertae sedis</taxon>
        <taxon>Zoopagomycota</taxon>
        <taxon>Entomophthoromycotina</taxon>
        <taxon>Basidiobolomycetes</taxon>
        <taxon>Basidiobolales</taxon>
        <taxon>Basidiobolaceae</taxon>
        <taxon>Basidiobolus</taxon>
    </lineage>
</organism>
<feature type="compositionally biased region" description="Basic and acidic residues" evidence="4">
    <location>
        <begin position="571"/>
        <end position="583"/>
    </location>
</feature>
<accession>A0ABR2VV39</accession>
<dbReference type="PANTHER" id="PTHR23253:SF9">
    <property type="entry name" value="EUKARYOTIC TRANSLATION INITIATION FACTOR 4 GAMMA 2"/>
    <property type="match status" value="1"/>
</dbReference>
<protein>
    <recommendedName>
        <fullName evidence="5">MI domain-containing protein</fullName>
    </recommendedName>
</protein>
<feature type="compositionally biased region" description="Basic and acidic residues" evidence="4">
    <location>
        <begin position="153"/>
        <end position="163"/>
    </location>
</feature>
<dbReference type="Pfam" id="PF02847">
    <property type="entry name" value="MA3"/>
    <property type="match status" value="1"/>
</dbReference>
<feature type="region of interest" description="Disordered" evidence="4">
    <location>
        <begin position="139"/>
        <end position="186"/>
    </location>
</feature>
<dbReference type="Gene3D" id="1.25.40.180">
    <property type="match status" value="2"/>
</dbReference>
<evidence type="ECO:0000256" key="3">
    <source>
        <dbReference type="ARBA" id="ARBA00022917"/>
    </source>
</evidence>
<feature type="compositionally biased region" description="Gly residues" evidence="4">
    <location>
        <begin position="68"/>
        <end position="78"/>
    </location>
</feature>
<dbReference type="InterPro" id="IPR003891">
    <property type="entry name" value="Initiation_fac_eIF4g_MI"/>
</dbReference>
<dbReference type="SMART" id="SM00543">
    <property type="entry name" value="MIF4G"/>
    <property type="match status" value="1"/>
</dbReference>
<evidence type="ECO:0000256" key="1">
    <source>
        <dbReference type="ARBA" id="ARBA00005775"/>
    </source>
</evidence>
<gene>
    <name evidence="6" type="ORF">K7432_010686</name>
</gene>
<keyword evidence="7" id="KW-1185">Reference proteome</keyword>
<dbReference type="Pfam" id="PF02854">
    <property type="entry name" value="MIF4G"/>
    <property type="match status" value="1"/>
</dbReference>
<evidence type="ECO:0000313" key="7">
    <source>
        <dbReference type="Proteomes" id="UP001479436"/>
    </source>
</evidence>
<dbReference type="Gene3D" id="1.20.970.30">
    <property type="entry name" value="eIF4G, eIF4E-binding domain"/>
    <property type="match status" value="1"/>
</dbReference>
<feature type="region of interest" description="Disordered" evidence="4">
    <location>
        <begin position="51"/>
        <end position="105"/>
    </location>
</feature>
<name>A0ABR2VV39_9FUNG</name>
<dbReference type="InterPro" id="IPR022745">
    <property type="entry name" value="eIF4G1_eIF4E-bd"/>
</dbReference>
<feature type="compositionally biased region" description="Basic and acidic residues" evidence="4">
    <location>
        <begin position="473"/>
        <end position="483"/>
    </location>
</feature>
<dbReference type="InterPro" id="IPR016024">
    <property type="entry name" value="ARM-type_fold"/>
</dbReference>
<dbReference type="Proteomes" id="UP001479436">
    <property type="component" value="Unassembled WGS sequence"/>
</dbReference>
<dbReference type="InterPro" id="IPR003890">
    <property type="entry name" value="MIF4G-like_typ-3"/>
</dbReference>
<feature type="compositionally biased region" description="Basic and acidic residues" evidence="4">
    <location>
        <begin position="601"/>
        <end position="620"/>
    </location>
</feature>
<dbReference type="PANTHER" id="PTHR23253">
    <property type="entry name" value="EUKARYOTIC TRANSLATION INITIATION FACTOR 4 GAMMA"/>
    <property type="match status" value="1"/>
</dbReference>
<reference evidence="6 7" key="1">
    <citation type="submission" date="2023-04" db="EMBL/GenBank/DDBJ databases">
        <title>Genome of Basidiobolus ranarum AG-B5.</title>
        <authorList>
            <person name="Stajich J.E."/>
            <person name="Carter-House D."/>
            <person name="Gryganskyi A."/>
        </authorList>
    </citation>
    <scope>NUCLEOTIDE SEQUENCE [LARGE SCALE GENOMIC DNA]</scope>
    <source>
        <strain evidence="6 7">AG-B5</strain>
    </source>
</reference>
<feature type="domain" description="MI" evidence="5">
    <location>
        <begin position="641"/>
        <end position="763"/>
    </location>
</feature>
<feature type="compositionally biased region" description="Polar residues" evidence="4">
    <location>
        <begin position="139"/>
        <end position="149"/>
    </location>
</feature>